<keyword evidence="2" id="KW-1185">Reference proteome</keyword>
<evidence type="ECO:0000313" key="2">
    <source>
        <dbReference type="Proteomes" id="UP000602198"/>
    </source>
</evidence>
<organism evidence="1 2">
    <name type="scientific">Nocardia acididurans</name>
    <dbReference type="NCBI Taxonomy" id="2802282"/>
    <lineage>
        <taxon>Bacteria</taxon>
        <taxon>Bacillati</taxon>
        <taxon>Actinomycetota</taxon>
        <taxon>Actinomycetes</taxon>
        <taxon>Mycobacteriales</taxon>
        <taxon>Nocardiaceae</taxon>
        <taxon>Nocardia</taxon>
    </lineage>
</organism>
<protein>
    <submittedName>
        <fullName evidence="1">Uncharacterized protein</fullName>
    </submittedName>
</protein>
<sequence>MSVNLDVQFRLYLSNREQADAVKLALDDFFEHELEGEVETYCRENKKSSDFPWIVYGLSYDSIIISRGWLWAPRIEEDFRACVAAIAPDVPNLLVWFDVYDVDDERLNPTISSKLRRSLLAWLPKSDRAYFRGPAGACYRMLWQSLRSRFET</sequence>
<dbReference type="Proteomes" id="UP000602198">
    <property type="component" value="Unassembled WGS sequence"/>
</dbReference>
<evidence type="ECO:0000313" key="1">
    <source>
        <dbReference type="EMBL" id="MBL1075824.1"/>
    </source>
</evidence>
<comment type="caution">
    <text evidence="1">The sequence shown here is derived from an EMBL/GenBank/DDBJ whole genome shotgun (WGS) entry which is preliminary data.</text>
</comment>
<accession>A0ABS1M5K5</accession>
<name>A0ABS1M5K5_9NOCA</name>
<gene>
    <name evidence="1" type="ORF">JK358_15620</name>
</gene>
<proteinExistence type="predicted"/>
<dbReference type="RefSeq" id="WP_201948232.1">
    <property type="nucleotide sequence ID" value="NZ_JAERRJ010000005.1"/>
</dbReference>
<dbReference type="EMBL" id="JAERRJ010000005">
    <property type="protein sequence ID" value="MBL1075824.1"/>
    <property type="molecule type" value="Genomic_DNA"/>
</dbReference>
<reference evidence="1 2" key="1">
    <citation type="submission" date="2021-01" db="EMBL/GenBank/DDBJ databases">
        <title>WGS of actinomycetes isolated from Thailand.</title>
        <authorList>
            <person name="Thawai C."/>
        </authorList>
    </citation>
    <scope>NUCLEOTIDE SEQUENCE [LARGE SCALE GENOMIC DNA]</scope>
    <source>
        <strain evidence="1 2">LPG 2</strain>
    </source>
</reference>